<feature type="compositionally biased region" description="Polar residues" evidence="1">
    <location>
        <begin position="25"/>
        <end position="35"/>
    </location>
</feature>
<feature type="region of interest" description="Disordered" evidence="1">
    <location>
        <begin position="110"/>
        <end position="131"/>
    </location>
</feature>
<evidence type="ECO:0000313" key="2">
    <source>
        <dbReference type="EMBL" id="TWW57643.1"/>
    </source>
</evidence>
<evidence type="ECO:0000256" key="1">
    <source>
        <dbReference type="SAM" id="MobiDB-lite"/>
    </source>
</evidence>
<keyword evidence="3" id="KW-1185">Reference proteome</keyword>
<feature type="compositionally biased region" description="Polar residues" evidence="1">
    <location>
        <begin position="89"/>
        <end position="98"/>
    </location>
</feature>
<gene>
    <name evidence="2" type="ORF">D4764_07G0003620</name>
</gene>
<dbReference type="Proteomes" id="UP000324091">
    <property type="component" value="Chromosome 7"/>
</dbReference>
<reference evidence="2 3" key="1">
    <citation type="submission" date="2019-04" db="EMBL/GenBank/DDBJ databases">
        <title>Chromosome genome assembly for Takifugu flavidus.</title>
        <authorList>
            <person name="Xiao S."/>
        </authorList>
    </citation>
    <scope>NUCLEOTIDE SEQUENCE [LARGE SCALE GENOMIC DNA]</scope>
    <source>
        <strain evidence="2">HTHZ2018</strain>
        <tissue evidence="2">Muscle</tissue>
    </source>
</reference>
<comment type="caution">
    <text evidence="2">The sequence shown here is derived from an EMBL/GenBank/DDBJ whole genome shotgun (WGS) entry which is preliminary data.</text>
</comment>
<protein>
    <submittedName>
        <fullName evidence="2">Uncharacterized protein</fullName>
    </submittedName>
</protein>
<dbReference type="AlphaFoldDB" id="A0A5C6MRV4"/>
<feature type="region of interest" description="Disordered" evidence="1">
    <location>
        <begin position="20"/>
        <end position="48"/>
    </location>
</feature>
<dbReference type="EMBL" id="RHFK02000020">
    <property type="protein sequence ID" value="TWW57643.1"/>
    <property type="molecule type" value="Genomic_DNA"/>
</dbReference>
<feature type="compositionally biased region" description="Basic and acidic residues" evidence="1">
    <location>
        <begin position="162"/>
        <end position="182"/>
    </location>
</feature>
<name>A0A5C6MRV4_9TELE</name>
<accession>A0A5C6MRV4</accession>
<feature type="region of interest" description="Disordered" evidence="1">
    <location>
        <begin position="78"/>
        <end position="98"/>
    </location>
</feature>
<proteinExistence type="predicted"/>
<organism evidence="2 3">
    <name type="scientific">Takifugu flavidus</name>
    <name type="common">sansaifugu</name>
    <dbReference type="NCBI Taxonomy" id="433684"/>
    <lineage>
        <taxon>Eukaryota</taxon>
        <taxon>Metazoa</taxon>
        <taxon>Chordata</taxon>
        <taxon>Craniata</taxon>
        <taxon>Vertebrata</taxon>
        <taxon>Euteleostomi</taxon>
        <taxon>Actinopterygii</taxon>
        <taxon>Neopterygii</taxon>
        <taxon>Teleostei</taxon>
        <taxon>Neoteleostei</taxon>
        <taxon>Acanthomorphata</taxon>
        <taxon>Eupercaria</taxon>
        <taxon>Tetraodontiformes</taxon>
        <taxon>Tetradontoidea</taxon>
        <taxon>Tetraodontidae</taxon>
        <taxon>Takifugu</taxon>
    </lineage>
</organism>
<evidence type="ECO:0000313" key="3">
    <source>
        <dbReference type="Proteomes" id="UP000324091"/>
    </source>
</evidence>
<sequence length="210" mass="22910">MQQLQLLPPNLVINPAANEEEVQGAQRTHQVNVQRGRQPPRWGTPGHQMNPAVTSAPTAWKPASQHQIPTRQPAFVSPVAKDPQHQRQHSPAATRSGAASINEAATLLRSPLDGLRHTSGPNPQERSTYPKAITPVVKQCLSCYDTNHECFNDPQDIVSQGPKRDAAPRRPTERTTQERSQGESKGSLRASDRHASGVQAGPIIASPKDY</sequence>
<feature type="region of interest" description="Disordered" evidence="1">
    <location>
        <begin position="153"/>
        <end position="210"/>
    </location>
</feature>